<accession>A0A238XD78</accession>
<dbReference type="EMBL" id="FZNQ01000016">
    <property type="protein sequence ID" value="SNR56622.1"/>
    <property type="molecule type" value="Genomic_DNA"/>
</dbReference>
<comment type="similarity">
    <text evidence="1">Belongs to the type-I restriction system S methylase family.</text>
</comment>
<feature type="domain" description="Type I restriction modification DNA specificity" evidence="4">
    <location>
        <begin position="216"/>
        <end position="386"/>
    </location>
</feature>
<dbReference type="GO" id="GO:0009307">
    <property type="term" value="P:DNA restriction-modification system"/>
    <property type="evidence" value="ECO:0007669"/>
    <property type="project" value="UniProtKB-KW"/>
</dbReference>
<dbReference type="PANTHER" id="PTHR30408">
    <property type="entry name" value="TYPE-1 RESTRICTION ENZYME ECOKI SPECIFICITY PROTEIN"/>
    <property type="match status" value="1"/>
</dbReference>
<dbReference type="PANTHER" id="PTHR30408:SF13">
    <property type="entry name" value="TYPE I RESTRICTION ENZYME HINDI SPECIFICITY SUBUNIT"/>
    <property type="match status" value="1"/>
</dbReference>
<dbReference type="CDD" id="cd17260">
    <property type="entry name" value="RMtype1_S_EcoEI-TRD1-CR1_like"/>
    <property type="match status" value="1"/>
</dbReference>
<dbReference type="InterPro" id="IPR044946">
    <property type="entry name" value="Restrct_endonuc_typeI_TRD_sf"/>
</dbReference>
<dbReference type="InterPro" id="IPR000055">
    <property type="entry name" value="Restrct_endonuc_typeI_TRD"/>
</dbReference>
<dbReference type="Proteomes" id="UP000198397">
    <property type="component" value="Unassembled WGS sequence"/>
</dbReference>
<dbReference type="SUPFAM" id="SSF116734">
    <property type="entry name" value="DNA methylase specificity domain"/>
    <property type="match status" value="2"/>
</dbReference>
<keyword evidence="3" id="KW-0238">DNA-binding</keyword>
<gene>
    <name evidence="5" type="ORF">SAMN06264855_1168</name>
</gene>
<keyword evidence="2" id="KW-0680">Restriction system</keyword>
<reference evidence="5 6" key="1">
    <citation type="submission" date="2017-06" db="EMBL/GenBank/DDBJ databases">
        <authorList>
            <person name="Kim H.J."/>
            <person name="Triplett B.A."/>
        </authorList>
    </citation>
    <scope>NUCLEOTIDE SEQUENCE [LARGE SCALE GENOMIC DNA]</scope>
    <source>
        <strain evidence="5 6">DSM 8800</strain>
    </source>
</reference>
<protein>
    <submittedName>
        <fullName evidence="5">Type I restriction enzyme, S subunit</fullName>
    </submittedName>
</protein>
<dbReference type="Gene3D" id="3.90.220.20">
    <property type="entry name" value="DNA methylase specificity domains"/>
    <property type="match status" value="2"/>
</dbReference>
<dbReference type="Pfam" id="PF01420">
    <property type="entry name" value="Methylase_S"/>
    <property type="match status" value="2"/>
</dbReference>
<dbReference type="GO" id="GO:0003677">
    <property type="term" value="F:DNA binding"/>
    <property type="evidence" value="ECO:0007669"/>
    <property type="project" value="UniProtKB-KW"/>
</dbReference>
<evidence type="ECO:0000259" key="4">
    <source>
        <dbReference type="Pfam" id="PF01420"/>
    </source>
</evidence>
<sequence>MDGNMDNSLGEWEERTFSDIIEINNYPSLEKGEKQTYVAMEQLRPSTREIQGTEQKEYKYSAPRFENGDTLFPKMSRCLEIGKTAYVNNLEEDEVAFGSTEFMVMRPKGEEVLPKFVYYTVRREDIRQHALSWATGSTARRQRISTDFFDELTIKIPPIEEQKEIVELLDAIDTKIQKNKEINEKLEKTARTLYKGWFKEFSPYTSFQDTDLGEIPKGWSVGTLGDIMQKKSKKIDPEQMSPSTPYFSLKHMPEQSLSLERWDNTEDVSSRKSEFKKGDILFGKLRPYFCKVGIAPVDGVCSTDIFVITPKEESEWREFLLCQLSDQSFIDYCDNVSTGTRMPRVGWEEMCEYEIPLPKSDVVKEFSEITRPFFQKIVNNIHESIKLHELRDTILPKLLSGEIRFSADTCKTVPSEIQ</sequence>
<evidence type="ECO:0000256" key="1">
    <source>
        <dbReference type="ARBA" id="ARBA00010923"/>
    </source>
</evidence>
<organism evidence="5 6">
    <name type="scientific">Halorubrum vacuolatum</name>
    <name type="common">Natronobacterium vacuolatum</name>
    <dbReference type="NCBI Taxonomy" id="63740"/>
    <lineage>
        <taxon>Archaea</taxon>
        <taxon>Methanobacteriati</taxon>
        <taxon>Methanobacteriota</taxon>
        <taxon>Stenosarchaea group</taxon>
        <taxon>Halobacteria</taxon>
        <taxon>Halobacteriales</taxon>
        <taxon>Haloferacaceae</taxon>
        <taxon>Halorubrum</taxon>
    </lineage>
</organism>
<dbReference type="InterPro" id="IPR052021">
    <property type="entry name" value="Type-I_RS_S_subunit"/>
</dbReference>
<keyword evidence="6" id="KW-1185">Reference proteome</keyword>
<evidence type="ECO:0000256" key="3">
    <source>
        <dbReference type="ARBA" id="ARBA00023125"/>
    </source>
</evidence>
<evidence type="ECO:0000313" key="6">
    <source>
        <dbReference type="Proteomes" id="UP000198397"/>
    </source>
</evidence>
<feature type="domain" description="Type I restriction modification DNA specificity" evidence="4">
    <location>
        <begin position="11"/>
        <end position="188"/>
    </location>
</feature>
<evidence type="ECO:0000313" key="5">
    <source>
        <dbReference type="EMBL" id="SNR56622.1"/>
    </source>
</evidence>
<name>A0A238XD78_HALVU</name>
<dbReference type="AlphaFoldDB" id="A0A238XD78"/>
<proteinExistence type="inferred from homology"/>
<evidence type="ECO:0000256" key="2">
    <source>
        <dbReference type="ARBA" id="ARBA00022747"/>
    </source>
</evidence>